<reference evidence="8" key="1">
    <citation type="submission" date="2023-03" db="EMBL/GenBank/DDBJ databases">
        <authorList>
            <person name="Steffen K."/>
            <person name="Cardenas P."/>
        </authorList>
    </citation>
    <scope>NUCLEOTIDE SEQUENCE</scope>
</reference>
<dbReference type="InterPro" id="IPR015225">
    <property type="entry name" value="tRNA_psdUridine_synth_fam2_C"/>
</dbReference>
<dbReference type="GO" id="GO:1990481">
    <property type="term" value="P:mRNA pseudouridine synthesis"/>
    <property type="evidence" value="ECO:0007669"/>
    <property type="project" value="TreeGrafter"/>
</dbReference>
<dbReference type="Pfam" id="PF01509">
    <property type="entry name" value="TruB_N"/>
    <property type="match status" value="1"/>
</dbReference>
<keyword evidence="3" id="KW-0819">tRNA processing</keyword>
<dbReference type="Pfam" id="PF16198">
    <property type="entry name" value="TruB_C_2"/>
    <property type="match status" value="1"/>
</dbReference>
<keyword evidence="4" id="KW-0413">Isomerase</keyword>
<dbReference type="PANTHER" id="PTHR13767:SF2">
    <property type="entry name" value="PSEUDOURIDYLATE SYNTHASE TRUB1"/>
    <property type="match status" value="1"/>
</dbReference>
<feature type="non-terminal residue" evidence="8">
    <location>
        <position position="1"/>
    </location>
</feature>
<protein>
    <recommendedName>
        <fullName evidence="2">tRNA pseudouridine(55) synthase</fullName>
        <ecNumber evidence="2">5.4.99.25</ecNumber>
    </recommendedName>
</protein>
<evidence type="ECO:0000259" key="5">
    <source>
        <dbReference type="Pfam" id="PF01509"/>
    </source>
</evidence>
<comment type="similarity">
    <text evidence="1">Belongs to the pseudouridine synthase TruB family.</text>
</comment>
<feature type="domain" description="tRNA pseudouridylate synthase B C-terminal" evidence="7">
    <location>
        <begin position="178"/>
        <end position="236"/>
    </location>
</feature>
<organism evidence="8 9">
    <name type="scientific">Geodia barretti</name>
    <name type="common">Barrett's horny sponge</name>
    <dbReference type="NCBI Taxonomy" id="519541"/>
    <lineage>
        <taxon>Eukaryota</taxon>
        <taxon>Metazoa</taxon>
        <taxon>Porifera</taxon>
        <taxon>Demospongiae</taxon>
        <taxon>Heteroscleromorpha</taxon>
        <taxon>Tetractinellida</taxon>
        <taxon>Astrophorina</taxon>
        <taxon>Geodiidae</taxon>
        <taxon>Geodia</taxon>
    </lineage>
</organism>
<dbReference type="GO" id="GO:0006400">
    <property type="term" value="P:tRNA modification"/>
    <property type="evidence" value="ECO:0007669"/>
    <property type="project" value="TreeGrafter"/>
</dbReference>
<dbReference type="InterPro" id="IPR020103">
    <property type="entry name" value="PsdUridine_synth_cat_dom_sf"/>
</dbReference>
<dbReference type="InterPro" id="IPR032819">
    <property type="entry name" value="TruB_C"/>
</dbReference>
<dbReference type="HAMAP" id="MF_01080">
    <property type="entry name" value="TruB_bact"/>
    <property type="match status" value="1"/>
</dbReference>
<sequence length="295" mass="31098">ENRCTRPPRLAGGRQARRDYLCAVVARIKSAVGRGAKVGHAGTLDPMATGVLPVAIGEATKTVAFMMDAPKRYRFGVRWGEQRDTDDAEGTVIETSQSRPAGSTVANVLPRFIGRIEQVPPAYSALKVGGERAYALARQGRPPQLAPRTVHVMSLTLTKADDDGAAFVVECGKGTYVRALARDIARAAGTVGHVSWLHRAAVGPFAEEDAKPLDKLVALGHSLALAESLLPVDAALADIPALPLTAREADRLRHGQPVPAHGAAPGRVRAIAGSRLVALAEVGAGQARPVRVFNM</sequence>
<dbReference type="PANTHER" id="PTHR13767">
    <property type="entry name" value="TRNA-PSEUDOURIDINE SYNTHASE"/>
    <property type="match status" value="1"/>
</dbReference>
<dbReference type="GO" id="GO:0160148">
    <property type="term" value="F:tRNA pseudouridine(55) synthase activity"/>
    <property type="evidence" value="ECO:0007669"/>
    <property type="project" value="UniProtKB-EC"/>
</dbReference>
<feature type="domain" description="tRNA pseudouridine synthase II TruB subfamily 2 C-terminal" evidence="6">
    <location>
        <begin position="240"/>
        <end position="293"/>
    </location>
</feature>
<evidence type="ECO:0000313" key="9">
    <source>
        <dbReference type="Proteomes" id="UP001174909"/>
    </source>
</evidence>
<name>A0AA35R6V3_GEOBA</name>
<dbReference type="Pfam" id="PF09142">
    <property type="entry name" value="TruB_C"/>
    <property type="match status" value="1"/>
</dbReference>
<evidence type="ECO:0000259" key="7">
    <source>
        <dbReference type="Pfam" id="PF16198"/>
    </source>
</evidence>
<dbReference type="InterPro" id="IPR014780">
    <property type="entry name" value="tRNA_psdUridine_synth_TruB"/>
</dbReference>
<dbReference type="EMBL" id="CASHTH010000643">
    <property type="protein sequence ID" value="CAI8005879.1"/>
    <property type="molecule type" value="Genomic_DNA"/>
</dbReference>
<evidence type="ECO:0000256" key="4">
    <source>
        <dbReference type="ARBA" id="ARBA00023235"/>
    </source>
</evidence>
<dbReference type="AlphaFoldDB" id="A0AA35R6V3"/>
<dbReference type="EC" id="5.4.99.25" evidence="2"/>
<dbReference type="CDD" id="cd02573">
    <property type="entry name" value="PseudoU_synth_EcTruB"/>
    <property type="match status" value="1"/>
</dbReference>
<evidence type="ECO:0000313" key="8">
    <source>
        <dbReference type="EMBL" id="CAI8005879.1"/>
    </source>
</evidence>
<evidence type="ECO:0000256" key="3">
    <source>
        <dbReference type="ARBA" id="ARBA00022694"/>
    </source>
</evidence>
<gene>
    <name evidence="8" type="ORF">GBAR_LOCUS4461</name>
</gene>
<comment type="caution">
    <text evidence="8">The sequence shown here is derived from an EMBL/GenBank/DDBJ whole genome shotgun (WGS) entry which is preliminary data.</text>
</comment>
<dbReference type="SUPFAM" id="SSF55120">
    <property type="entry name" value="Pseudouridine synthase"/>
    <property type="match status" value="1"/>
</dbReference>
<proteinExistence type="inferred from homology"/>
<dbReference type="GO" id="GO:0003723">
    <property type="term" value="F:RNA binding"/>
    <property type="evidence" value="ECO:0007669"/>
    <property type="project" value="InterPro"/>
</dbReference>
<evidence type="ECO:0000259" key="6">
    <source>
        <dbReference type="Pfam" id="PF09142"/>
    </source>
</evidence>
<dbReference type="InterPro" id="IPR002501">
    <property type="entry name" value="PsdUridine_synth_N"/>
</dbReference>
<dbReference type="NCBIfam" id="TIGR00431">
    <property type="entry name" value="TruB"/>
    <property type="match status" value="1"/>
</dbReference>
<accession>A0AA35R6V3</accession>
<keyword evidence="9" id="KW-1185">Reference proteome</keyword>
<dbReference type="Gene3D" id="3.30.2350.10">
    <property type="entry name" value="Pseudouridine synthase"/>
    <property type="match status" value="1"/>
</dbReference>
<evidence type="ECO:0000256" key="2">
    <source>
        <dbReference type="ARBA" id="ARBA00012787"/>
    </source>
</evidence>
<evidence type="ECO:0000256" key="1">
    <source>
        <dbReference type="ARBA" id="ARBA00008999"/>
    </source>
</evidence>
<dbReference type="Proteomes" id="UP001174909">
    <property type="component" value="Unassembled WGS sequence"/>
</dbReference>
<feature type="domain" description="Pseudouridine synthase II N-terminal" evidence="5">
    <location>
        <begin position="36"/>
        <end position="177"/>
    </location>
</feature>